<dbReference type="AlphaFoldDB" id="A0ABD0RFN0"/>
<sequence length="51" mass="5862">ALSAVEGTNCICRSPCNMTRYNKELSMVKIPSKTSARYLEKKFNRSEKYIT</sequence>
<evidence type="ECO:0000256" key="3">
    <source>
        <dbReference type="ARBA" id="ARBA00022461"/>
    </source>
</evidence>
<dbReference type="GO" id="GO:0005272">
    <property type="term" value="F:sodium channel activity"/>
    <property type="evidence" value="ECO:0007669"/>
    <property type="project" value="UniProtKB-KW"/>
</dbReference>
<dbReference type="EMBL" id="JAMKFB020000003">
    <property type="protein sequence ID" value="KAL0197340.1"/>
    <property type="molecule type" value="Genomic_DNA"/>
</dbReference>
<keyword evidence="7 11" id="KW-0406">Ion transport</keyword>
<evidence type="ECO:0000256" key="4">
    <source>
        <dbReference type="ARBA" id="ARBA00022692"/>
    </source>
</evidence>
<evidence type="ECO:0000256" key="1">
    <source>
        <dbReference type="ARBA" id="ARBA00004141"/>
    </source>
</evidence>
<keyword evidence="13" id="KW-1185">Reference proteome</keyword>
<evidence type="ECO:0000256" key="6">
    <source>
        <dbReference type="ARBA" id="ARBA00023053"/>
    </source>
</evidence>
<dbReference type="Pfam" id="PF00858">
    <property type="entry name" value="ASC"/>
    <property type="match status" value="1"/>
</dbReference>
<dbReference type="Gene3D" id="2.60.470.10">
    <property type="entry name" value="Acid-sensing ion channels like domains"/>
    <property type="match status" value="1"/>
</dbReference>
<feature type="non-terminal residue" evidence="12">
    <location>
        <position position="51"/>
    </location>
</feature>
<evidence type="ECO:0000256" key="9">
    <source>
        <dbReference type="ARBA" id="ARBA00023201"/>
    </source>
</evidence>
<dbReference type="InterPro" id="IPR001873">
    <property type="entry name" value="ENaC"/>
</dbReference>
<evidence type="ECO:0000256" key="2">
    <source>
        <dbReference type="ARBA" id="ARBA00022448"/>
    </source>
</evidence>
<keyword evidence="5" id="KW-1133">Transmembrane helix</keyword>
<proteinExistence type="inferred from homology"/>
<keyword evidence="4 11" id="KW-0812">Transmembrane</keyword>
<accession>A0ABD0RFN0</accession>
<keyword evidence="3 11" id="KW-0894">Sodium channel</keyword>
<dbReference type="Proteomes" id="UP001529510">
    <property type="component" value="Unassembled WGS sequence"/>
</dbReference>
<gene>
    <name evidence="12" type="ORF">M9458_005880</name>
</gene>
<evidence type="ECO:0000256" key="7">
    <source>
        <dbReference type="ARBA" id="ARBA00023065"/>
    </source>
</evidence>
<comment type="caution">
    <text evidence="12">The sequence shown here is derived from an EMBL/GenBank/DDBJ whole genome shotgun (WGS) entry which is preliminary data.</text>
</comment>
<evidence type="ECO:0000313" key="13">
    <source>
        <dbReference type="Proteomes" id="UP001529510"/>
    </source>
</evidence>
<evidence type="ECO:0000256" key="8">
    <source>
        <dbReference type="ARBA" id="ARBA00023136"/>
    </source>
</evidence>
<comment type="subcellular location">
    <subcellularLocation>
        <location evidence="1">Membrane</location>
        <topology evidence="1">Multi-pass membrane protein</topology>
    </subcellularLocation>
</comment>
<evidence type="ECO:0000313" key="12">
    <source>
        <dbReference type="EMBL" id="KAL0197340.1"/>
    </source>
</evidence>
<keyword evidence="6" id="KW-0915">Sodium</keyword>
<name>A0ABD0RFN0_CIRMR</name>
<evidence type="ECO:0000256" key="11">
    <source>
        <dbReference type="RuleBase" id="RU000679"/>
    </source>
</evidence>
<reference evidence="12 13" key="1">
    <citation type="submission" date="2024-05" db="EMBL/GenBank/DDBJ databases">
        <title>Genome sequencing and assembly of Indian major carp, Cirrhinus mrigala (Hamilton, 1822).</title>
        <authorList>
            <person name="Mohindra V."/>
            <person name="Chowdhury L.M."/>
            <person name="Lal K."/>
            <person name="Jena J.K."/>
        </authorList>
    </citation>
    <scope>NUCLEOTIDE SEQUENCE [LARGE SCALE GENOMIC DNA]</scope>
    <source>
        <strain evidence="12">CM1030</strain>
        <tissue evidence="12">Blood</tissue>
    </source>
</reference>
<keyword evidence="2 11" id="KW-0813">Transport</keyword>
<keyword evidence="9 11" id="KW-0739">Sodium transport</keyword>
<organism evidence="12 13">
    <name type="scientific">Cirrhinus mrigala</name>
    <name type="common">Mrigala</name>
    <dbReference type="NCBI Taxonomy" id="683832"/>
    <lineage>
        <taxon>Eukaryota</taxon>
        <taxon>Metazoa</taxon>
        <taxon>Chordata</taxon>
        <taxon>Craniata</taxon>
        <taxon>Vertebrata</taxon>
        <taxon>Euteleostomi</taxon>
        <taxon>Actinopterygii</taxon>
        <taxon>Neopterygii</taxon>
        <taxon>Teleostei</taxon>
        <taxon>Ostariophysi</taxon>
        <taxon>Cypriniformes</taxon>
        <taxon>Cyprinidae</taxon>
        <taxon>Labeoninae</taxon>
        <taxon>Labeonini</taxon>
        <taxon>Cirrhinus</taxon>
    </lineage>
</organism>
<protein>
    <submittedName>
        <fullName evidence="12">Uncharacterized protein</fullName>
    </submittedName>
</protein>
<evidence type="ECO:0000256" key="5">
    <source>
        <dbReference type="ARBA" id="ARBA00022989"/>
    </source>
</evidence>
<feature type="non-terminal residue" evidence="12">
    <location>
        <position position="1"/>
    </location>
</feature>
<keyword evidence="10 11" id="KW-0407">Ion channel</keyword>
<dbReference type="GO" id="GO:0016020">
    <property type="term" value="C:membrane"/>
    <property type="evidence" value="ECO:0007669"/>
    <property type="project" value="UniProtKB-SubCell"/>
</dbReference>
<keyword evidence="8" id="KW-0472">Membrane</keyword>
<evidence type="ECO:0000256" key="10">
    <source>
        <dbReference type="ARBA" id="ARBA00023303"/>
    </source>
</evidence>
<comment type="similarity">
    <text evidence="11">Belongs to the amiloride-sensitive sodium channel (TC 1.A.6) family.</text>
</comment>